<dbReference type="OrthoDB" id="4497426at2759"/>
<feature type="region of interest" description="Disordered" evidence="1">
    <location>
        <begin position="1"/>
        <end position="32"/>
    </location>
</feature>
<dbReference type="AlphaFoldDB" id="A0A3D8QJ61"/>
<dbReference type="STRING" id="1810919.A0A3D8QJ61"/>
<accession>A0A3D8QJ61</accession>
<evidence type="ECO:0000313" key="3">
    <source>
        <dbReference type="Proteomes" id="UP000256690"/>
    </source>
</evidence>
<reference evidence="2 3" key="1">
    <citation type="journal article" date="2018" name="IMA Fungus">
        <title>IMA Genome-F 9: Draft genome sequence of Annulohypoxylon stygium, Aspergillus mulundensis, Berkeleyomyces basicola (syn. Thielaviopsis basicola), Ceratocystis smalleyi, two Cercospora beticola strains, Coleophoma cylindrospora, Fusarium fracticaudum, Phialophora cf. hyalina, and Morchella septimelata.</title>
        <authorList>
            <person name="Wingfield B.D."/>
            <person name="Bills G.F."/>
            <person name="Dong Y."/>
            <person name="Huang W."/>
            <person name="Nel W.J."/>
            <person name="Swalarsk-Parry B.S."/>
            <person name="Vaghefi N."/>
            <person name="Wilken P.M."/>
            <person name="An Z."/>
            <person name="de Beer Z.W."/>
            <person name="De Vos L."/>
            <person name="Chen L."/>
            <person name="Duong T.A."/>
            <person name="Gao Y."/>
            <person name="Hammerbacher A."/>
            <person name="Kikkert J.R."/>
            <person name="Li Y."/>
            <person name="Li H."/>
            <person name="Li K."/>
            <person name="Li Q."/>
            <person name="Liu X."/>
            <person name="Ma X."/>
            <person name="Naidoo K."/>
            <person name="Pethybridge S.J."/>
            <person name="Sun J."/>
            <person name="Steenkamp E.T."/>
            <person name="van der Nest M.A."/>
            <person name="van Wyk S."/>
            <person name="Wingfield M.J."/>
            <person name="Xiong C."/>
            <person name="Yue Q."/>
            <person name="Zhang X."/>
        </authorList>
    </citation>
    <scope>NUCLEOTIDE SEQUENCE [LARGE SCALE GENOMIC DNA]</scope>
    <source>
        <strain evidence="2 3">DSM 5745</strain>
    </source>
</reference>
<evidence type="ECO:0000313" key="2">
    <source>
        <dbReference type="EMBL" id="RDW61845.1"/>
    </source>
</evidence>
<dbReference type="RefSeq" id="XP_026598976.1">
    <property type="nucleotide sequence ID" value="XM_026752533.1"/>
</dbReference>
<organism evidence="2 3">
    <name type="scientific">Aspergillus mulundensis</name>
    <dbReference type="NCBI Taxonomy" id="1810919"/>
    <lineage>
        <taxon>Eukaryota</taxon>
        <taxon>Fungi</taxon>
        <taxon>Dikarya</taxon>
        <taxon>Ascomycota</taxon>
        <taxon>Pezizomycotina</taxon>
        <taxon>Eurotiomycetes</taxon>
        <taxon>Eurotiomycetidae</taxon>
        <taxon>Eurotiales</taxon>
        <taxon>Aspergillaceae</taxon>
        <taxon>Aspergillus</taxon>
        <taxon>Aspergillus subgen. Nidulantes</taxon>
    </lineage>
</organism>
<gene>
    <name evidence="2" type="ORF">DSM5745_10517</name>
</gene>
<feature type="compositionally biased region" description="Low complexity" evidence="1">
    <location>
        <begin position="10"/>
        <end position="29"/>
    </location>
</feature>
<dbReference type="Proteomes" id="UP000256690">
    <property type="component" value="Unassembled WGS sequence"/>
</dbReference>
<dbReference type="EMBL" id="PVWQ01000016">
    <property type="protein sequence ID" value="RDW61845.1"/>
    <property type="molecule type" value="Genomic_DNA"/>
</dbReference>
<proteinExistence type="predicted"/>
<dbReference type="GeneID" id="38120887"/>
<protein>
    <submittedName>
        <fullName evidence="2">Uncharacterized protein</fullName>
    </submittedName>
</protein>
<name>A0A3D8QJ61_9EURO</name>
<comment type="caution">
    <text evidence="2">The sequence shown here is derived from an EMBL/GenBank/DDBJ whole genome shotgun (WGS) entry which is preliminary data.</text>
</comment>
<sequence>MSNKYTASDSHSSGTRPSEGSSGESSLASRLDTRDRYRIGGPGALPRWPVISSAPINLDENLANTAVEIALSQLQTSNINYDRVSFASRYTHGQTATEIDSTLLILTNFEHHRDQLVSLLDTLVATLSELGHSGRVEILDTRASGGMKSFAPKLTQEQRGAWQGTLAFIIRTLGSIEVDWRQIYATNRGYWEAISTPTVVIKTAVLIDSYPETRHIRNELTEKGLSLELMGIEGLWGLFGNLQAAIDDEQVRTSLEWPFSPSYHGMGISIGRSFQQTPRTASTLGGYLRIQKNGIEHTVGLGCYHGFRMNEDGTHDSNLDSGGATNLDWPCQSPAPYDVQIFRESLMSTAHHPIPETLAPGIKAKREAQRNQSMRQIQEINVFDPSIGNLVAVSGWHKRSLSRSISAPLVLIDWACIEILQQHCPYPINSIDDMRPRLLRFCPEAVGSWKTDKQTVDKIAQMPSQDTPIFKQGRTTGLTAGLLGGLLPAAFRLEDAPQHLHHRGYVVFTAPFRNAFSGPGDSGAWCLDGNGDVVGQLIGGNQIEGSGILIPFAVVVNDIEKKLDLKPGSIRLL</sequence>
<evidence type="ECO:0000256" key="1">
    <source>
        <dbReference type="SAM" id="MobiDB-lite"/>
    </source>
</evidence>
<keyword evidence="3" id="KW-1185">Reference proteome</keyword>